<dbReference type="InterPro" id="IPR030386">
    <property type="entry name" value="G_GB1_RHD3_dom"/>
</dbReference>
<dbReference type="Gene3D" id="3.40.50.300">
    <property type="entry name" value="P-loop containing nucleotide triphosphate hydrolases"/>
    <property type="match status" value="1"/>
</dbReference>
<dbReference type="GO" id="GO:0003924">
    <property type="term" value="F:GTPase activity"/>
    <property type="evidence" value="ECO:0007669"/>
    <property type="project" value="InterPro"/>
</dbReference>
<keyword evidence="1" id="KW-0547">Nucleotide-binding</keyword>
<dbReference type="InterPro" id="IPR027417">
    <property type="entry name" value="P-loop_NTPase"/>
</dbReference>
<dbReference type="EMBL" id="CAJNIZ010001525">
    <property type="protein sequence ID" value="CAE7193047.1"/>
    <property type="molecule type" value="Genomic_DNA"/>
</dbReference>
<dbReference type="OrthoDB" id="7788754at2759"/>
<reference evidence="5" key="1">
    <citation type="submission" date="2021-02" db="EMBL/GenBank/DDBJ databases">
        <authorList>
            <person name="Dougan E. K."/>
            <person name="Rhodes N."/>
            <person name="Thang M."/>
            <person name="Chan C."/>
        </authorList>
    </citation>
    <scope>NUCLEOTIDE SEQUENCE</scope>
</reference>
<evidence type="ECO:0000313" key="6">
    <source>
        <dbReference type="Proteomes" id="UP000649617"/>
    </source>
</evidence>
<dbReference type="AlphaFoldDB" id="A0A812IY54"/>
<dbReference type="PROSITE" id="PS51715">
    <property type="entry name" value="G_GB1_RHD3"/>
    <property type="match status" value="1"/>
</dbReference>
<dbReference type="Proteomes" id="UP000649617">
    <property type="component" value="Unassembled WGS sequence"/>
</dbReference>
<gene>
    <name evidence="5" type="primary">ATL2</name>
    <name evidence="5" type="ORF">SPIL2461_LOCUS1557</name>
</gene>
<dbReference type="InterPro" id="IPR015894">
    <property type="entry name" value="Guanylate-bd_N"/>
</dbReference>
<evidence type="ECO:0000256" key="2">
    <source>
        <dbReference type="ARBA" id="ARBA00023134"/>
    </source>
</evidence>
<evidence type="ECO:0000313" key="5">
    <source>
        <dbReference type="EMBL" id="CAE7193047.1"/>
    </source>
</evidence>
<name>A0A812IY54_SYMPI</name>
<evidence type="ECO:0000259" key="4">
    <source>
        <dbReference type="PROSITE" id="PS51715"/>
    </source>
</evidence>
<comment type="similarity">
    <text evidence="3">Belongs to the TRAFAC class dynamin-like GTPase superfamily. GB1/RHD3 GTPase family.</text>
</comment>
<keyword evidence="2" id="KW-0342">GTP-binding</keyword>
<dbReference type="PANTHER" id="PTHR10751">
    <property type="entry name" value="GUANYLATE BINDING PROTEIN"/>
    <property type="match status" value="1"/>
</dbReference>
<accession>A0A812IY54</accession>
<evidence type="ECO:0000256" key="1">
    <source>
        <dbReference type="ARBA" id="ARBA00022741"/>
    </source>
</evidence>
<feature type="domain" description="GB1/RHD3-type G" evidence="4">
    <location>
        <begin position="65"/>
        <end position="333"/>
    </location>
</feature>
<proteinExistence type="inferred from homology"/>
<protein>
    <submittedName>
        <fullName evidence="5">ATL2 protein</fullName>
    </submittedName>
</protein>
<dbReference type="SUPFAM" id="SSF52540">
    <property type="entry name" value="P-loop containing nucleoside triphosphate hydrolases"/>
    <property type="match status" value="1"/>
</dbReference>
<sequence>MAVASIGACLALQHHSSRRVRGTHVVLRRASQVEAVRLVSVKEGQLVVDQTNLALLMESLRASSCERVAVVSIAGALRQGKSFFLDLFARYLESSEDMLSGSLQDSQRFCWKSGMERVTDGVWACPQVFEGPGSAKTRVGILLLDTQGTYEPGASRWQNNSLLGLAGSLSSILLFNVSKQLQQDTVQDLQVAMDLLKMSCRHHGRPRPPSDSKTLTFLVRDWAHGQQLNEGQNQSPKELPMTSQEQSILESFIHSTTEGQGLGQFFESLECRTLPHPGHIDRPSWTGDAKEISDDFLVGCRGLFCTLATMASAQTGAAVTVQDFEQTLQEYIAVLNSARDLTESGTSHRQALSDVSLLSAFDRSRACYRASLYRAGALTWKARLPEILSGEVAGAKALVAEELVAAHRKAMEEAAQELRRSALFGDAWA</sequence>
<dbReference type="GO" id="GO:0005525">
    <property type="term" value="F:GTP binding"/>
    <property type="evidence" value="ECO:0007669"/>
    <property type="project" value="UniProtKB-KW"/>
</dbReference>
<dbReference type="Pfam" id="PF02263">
    <property type="entry name" value="GBP"/>
    <property type="match status" value="1"/>
</dbReference>
<organism evidence="5 6">
    <name type="scientific">Symbiodinium pilosum</name>
    <name type="common">Dinoflagellate</name>
    <dbReference type="NCBI Taxonomy" id="2952"/>
    <lineage>
        <taxon>Eukaryota</taxon>
        <taxon>Sar</taxon>
        <taxon>Alveolata</taxon>
        <taxon>Dinophyceae</taxon>
        <taxon>Suessiales</taxon>
        <taxon>Symbiodiniaceae</taxon>
        <taxon>Symbiodinium</taxon>
    </lineage>
</organism>
<evidence type="ECO:0000256" key="3">
    <source>
        <dbReference type="PROSITE-ProRule" id="PRU01052"/>
    </source>
</evidence>
<comment type="caution">
    <text evidence="5">The sequence shown here is derived from an EMBL/GenBank/DDBJ whole genome shotgun (WGS) entry which is preliminary data.</text>
</comment>
<keyword evidence="6" id="KW-1185">Reference proteome</keyword>